<dbReference type="Ensembl" id="ENSAPOT00000018670.1">
    <property type="protein sequence ID" value="ENSAPOP00000011134.1"/>
    <property type="gene ID" value="ENSAPOG00000013666.1"/>
</dbReference>
<dbReference type="InterPro" id="IPR050504">
    <property type="entry name" value="IgSF_BTN/MOG"/>
</dbReference>
<keyword evidence="2" id="KW-0732">Signal</keyword>
<feature type="domain" description="Ig-like" evidence="7">
    <location>
        <begin position="41"/>
        <end position="134"/>
    </location>
</feature>
<dbReference type="FunFam" id="2.60.40.10:FF:000142">
    <property type="entry name" value="V-set domain-containing T-cell activation inhibitor 1"/>
    <property type="match status" value="1"/>
</dbReference>
<reference evidence="8" key="1">
    <citation type="submission" date="2025-08" db="UniProtKB">
        <authorList>
            <consortium name="Ensembl"/>
        </authorList>
    </citation>
    <scope>IDENTIFICATION</scope>
</reference>
<dbReference type="GeneTree" id="ENSGT00940000153527"/>
<keyword evidence="9" id="KW-1185">Reference proteome</keyword>
<dbReference type="PANTHER" id="PTHR24100:SF151">
    <property type="entry name" value="ICOS LIGAND"/>
    <property type="match status" value="1"/>
</dbReference>
<keyword evidence="5" id="KW-0325">Glycoprotein</keyword>
<dbReference type="Proteomes" id="UP000257200">
    <property type="component" value="Unplaced"/>
</dbReference>
<evidence type="ECO:0000313" key="8">
    <source>
        <dbReference type="Ensembl" id="ENSAPOP00000011134.1"/>
    </source>
</evidence>
<protein>
    <recommendedName>
        <fullName evidence="7">Ig-like domain-containing protein</fullName>
    </recommendedName>
</protein>
<dbReference type="GO" id="GO:0050863">
    <property type="term" value="P:regulation of T cell activation"/>
    <property type="evidence" value="ECO:0007669"/>
    <property type="project" value="UniProtKB-ARBA"/>
</dbReference>
<evidence type="ECO:0000256" key="4">
    <source>
        <dbReference type="ARBA" id="ARBA00023157"/>
    </source>
</evidence>
<dbReference type="PANTHER" id="PTHR24100">
    <property type="entry name" value="BUTYROPHILIN"/>
    <property type="match status" value="1"/>
</dbReference>
<evidence type="ECO:0000256" key="1">
    <source>
        <dbReference type="ARBA" id="ARBA00004370"/>
    </source>
</evidence>
<evidence type="ECO:0000256" key="2">
    <source>
        <dbReference type="ARBA" id="ARBA00022729"/>
    </source>
</evidence>
<keyword evidence="4" id="KW-1015">Disulfide bond</keyword>
<proteinExistence type="predicted"/>
<organism evidence="8 9">
    <name type="scientific">Acanthochromis polyacanthus</name>
    <name type="common">spiny chromis</name>
    <dbReference type="NCBI Taxonomy" id="80966"/>
    <lineage>
        <taxon>Eukaryota</taxon>
        <taxon>Metazoa</taxon>
        <taxon>Chordata</taxon>
        <taxon>Craniata</taxon>
        <taxon>Vertebrata</taxon>
        <taxon>Euteleostomi</taxon>
        <taxon>Actinopterygii</taxon>
        <taxon>Neopterygii</taxon>
        <taxon>Teleostei</taxon>
        <taxon>Neoteleostei</taxon>
        <taxon>Acanthomorphata</taxon>
        <taxon>Ovalentaria</taxon>
        <taxon>Pomacentridae</taxon>
        <taxon>Acanthochromis</taxon>
    </lineage>
</organism>
<dbReference type="GO" id="GO:0050852">
    <property type="term" value="P:T cell receptor signaling pathway"/>
    <property type="evidence" value="ECO:0007669"/>
    <property type="project" value="TreeGrafter"/>
</dbReference>
<reference evidence="8" key="2">
    <citation type="submission" date="2025-09" db="UniProtKB">
        <authorList>
            <consortium name="Ensembl"/>
        </authorList>
    </citation>
    <scope>IDENTIFICATION</scope>
</reference>
<dbReference type="AlphaFoldDB" id="A0A3Q1F4C4"/>
<dbReference type="InterPro" id="IPR036179">
    <property type="entry name" value="Ig-like_dom_sf"/>
</dbReference>
<sequence length="173" mass="19895">MDGLFVKAPLRTIAGLVLLVYYCRGQSQLIGQHEPIIARVGDDVILPCHLNPVMDVVGRTLEWSRSDRNNMFVYVWRSGQEFEKVKHSSYVGRTSLFIDQLSHGNISLKLSKLKLSDRGTYRCFIVDDKKQTFIQLIVGTPELHPGLSTTKQRCDWFHLKKKKKTQKINVSMF</sequence>
<accession>A0A3Q1F4C4</accession>
<evidence type="ECO:0000256" key="5">
    <source>
        <dbReference type="ARBA" id="ARBA00023180"/>
    </source>
</evidence>
<dbReference type="GO" id="GO:0001817">
    <property type="term" value="P:regulation of cytokine production"/>
    <property type="evidence" value="ECO:0007669"/>
    <property type="project" value="TreeGrafter"/>
</dbReference>
<dbReference type="Gene3D" id="2.60.40.10">
    <property type="entry name" value="Immunoglobulins"/>
    <property type="match status" value="1"/>
</dbReference>
<dbReference type="InterPro" id="IPR013783">
    <property type="entry name" value="Ig-like_fold"/>
</dbReference>
<name>A0A3Q1F4C4_9TELE</name>
<evidence type="ECO:0000313" key="9">
    <source>
        <dbReference type="Proteomes" id="UP000257200"/>
    </source>
</evidence>
<dbReference type="SMART" id="SM00409">
    <property type="entry name" value="IG"/>
    <property type="match status" value="1"/>
</dbReference>
<keyword evidence="3" id="KW-0472">Membrane</keyword>
<dbReference type="InParanoid" id="A0A3Q1F4C4"/>
<dbReference type="GO" id="GO:1903037">
    <property type="term" value="P:regulation of leukocyte cell-cell adhesion"/>
    <property type="evidence" value="ECO:0007669"/>
    <property type="project" value="UniProtKB-ARBA"/>
</dbReference>
<dbReference type="InterPro" id="IPR013106">
    <property type="entry name" value="Ig_V-set"/>
</dbReference>
<dbReference type="SUPFAM" id="SSF48726">
    <property type="entry name" value="Immunoglobulin"/>
    <property type="match status" value="1"/>
</dbReference>
<keyword evidence="6" id="KW-0393">Immunoglobulin domain</keyword>
<dbReference type="InterPro" id="IPR003599">
    <property type="entry name" value="Ig_sub"/>
</dbReference>
<dbReference type="GO" id="GO:0009897">
    <property type="term" value="C:external side of plasma membrane"/>
    <property type="evidence" value="ECO:0007669"/>
    <property type="project" value="TreeGrafter"/>
</dbReference>
<dbReference type="PROSITE" id="PS50835">
    <property type="entry name" value="IG_LIKE"/>
    <property type="match status" value="1"/>
</dbReference>
<evidence type="ECO:0000256" key="6">
    <source>
        <dbReference type="ARBA" id="ARBA00023319"/>
    </source>
</evidence>
<dbReference type="GO" id="GO:0005102">
    <property type="term" value="F:signaling receptor binding"/>
    <property type="evidence" value="ECO:0007669"/>
    <property type="project" value="TreeGrafter"/>
</dbReference>
<dbReference type="InterPro" id="IPR007110">
    <property type="entry name" value="Ig-like_dom"/>
</dbReference>
<comment type="subcellular location">
    <subcellularLocation>
        <location evidence="1">Membrane</location>
    </subcellularLocation>
</comment>
<evidence type="ECO:0000256" key="3">
    <source>
        <dbReference type="ARBA" id="ARBA00023136"/>
    </source>
</evidence>
<dbReference type="Pfam" id="PF07686">
    <property type="entry name" value="V-set"/>
    <property type="match status" value="1"/>
</dbReference>
<evidence type="ECO:0000259" key="7">
    <source>
        <dbReference type="PROSITE" id="PS50835"/>
    </source>
</evidence>